<accession>A0ABU1BFS0</accession>
<keyword evidence="1" id="KW-0472">Membrane</keyword>
<sequence>MKTPLLLMLYICLLTVAGFCYGDDTVKPKVSTLVKEPTILVGQKNTVQIKVLVPSWFTKSLYFEEVEAKNILTVPANKSAYPVSEKVAGKMWSGVTKEYYIVALKPGEFTLTIPPLKVHFMGEDSTQIVQTITPEPVTFTATIPEKARALNPVIIADSIELEQSLSIPEKLTAGQTVTRSLSVKVHGSSALFIPQLLKDTDTEFQRAYLRSPKVEDLYHARSDELLGTRQETQDTLLKTDGTLSIEPISIKYYQPSSNEIITVSVDGSHVIVKPGKLTVQQWLTRIFIIIVALLISALLIKRSMLAYKKYKESEIYQFKQLLKNLDKPNHTLLITLNQWRQRWRLHYLKNAQASKEISAITLDIEQAVYNKGNVNKNWSAQLQEHRQRFIDKKSQTKGLQTLNP</sequence>
<feature type="transmembrane region" description="Helical" evidence="1">
    <location>
        <begin position="282"/>
        <end position="300"/>
    </location>
</feature>
<dbReference type="EMBL" id="JAVIFY010000013">
    <property type="protein sequence ID" value="MDQ9093185.1"/>
    <property type="molecule type" value="Genomic_DNA"/>
</dbReference>
<keyword evidence="2" id="KW-0732">Signal</keyword>
<name>A0ABU1BFS0_PSEHA</name>
<dbReference type="RefSeq" id="WP_309039435.1">
    <property type="nucleotide sequence ID" value="NZ_JAVIFY010000013.1"/>
</dbReference>
<feature type="chain" id="PRO_5045449756" description="BatD" evidence="2">
    <location>
        <begin position="23"/>
        <end position="404"/>
    </location>
</feature>
<evidence type="ECO:0000313" key="4">
    <source>
        <dbReference type="Proteomes" id="UP001226574"/>
    </source>
</evidence>
<reference evidence="3 4" key="1">
    <citation type="submission" date="2023-08" db="EMBL/GenBank/DDBJ databases">
        <title>Pseudoalteromonas haloplanktis LL1 genome.</title>
        <authorList>
            <person name="Wu S."/>
        </authorList>
    </citation>
    <scope>NUCLEOTIDE SEQUENCE [LARGE SCALE GENOMIC DNA]</scope>
    <source>
        <strain evidence="3 4">LL1</strain>
    </source>
</reference>
<protein>
    <recommendedName>
        <fullName evidence="5">BatD</fullName>
    </recommendedName>
</protein>
<gene>
    <name evidence="3" type="ORF">RC083_16530</name>
</gene>
<organism evidence="3 4">
    <name type="scientific">Pseudoalteromonas haloplanktis</name>
    <name type="common">Alteromonas haloplanktis</name>
    <dbReference type="NCBI Taxonomy" id="228"/>
    <lineage>
        <taxon>Bacteria</taxon>
        <taxon>Pseudomonadati</taxon>
        <taxon>Pseudomonadota</taxon>
        <taxon>Gammaproteobacteria</taxon>
        <taxon>Alteromonadales</taxon>
        <taxon>Pseudoalteromonadaceae</taxon>
        <taxon>Pseudoalteromonas</taxon>
    </lineage>
</organism>
<keyword evidence="4" id="KW-1185">Reference proteome</keyword>
<dbReference type="Proteomes" id="UP001226574">
    <property type="component" value="Unassembled WGS sequence"/>
</dbReference>
<evidence type="ECO:0000256" key="1">
    <source>
        <dbReference type="SAM" id="Phobius"/>
    </source>
</evidence>
<comment type="caution">
    <text evidence="3">The sequence shown here is derived from an EMBL/GenBank/DDBJ whole genome shotgun (WGS) entry which is preliminary data.</text>
</comment>
<keyword evidence="1" id="KW-0812">Transmembrane</keyword>
<keyword evidence="1" id="KW-1133">Transmembrane helix</keyword>
<proteinExistence type="predicted"/>
<evidence type="ECO:0000256" key="2">
    <source>
        <dbReference type="SAM" id="SignalP"/>
    </source>
</evidence>
<feature type="signal peptide" evidence="2">
    <location>
        <begin position="1"/>
        <end position="22"/>
    </location>
</feature>
<evidence type="ECO:0000313" key="3">
    <source>
        <dbReference type="EMBL" id="MDQ9093185.1"/>
    </source>
</evidence>
<evidence type="ECO:0008006" key="5">
    <source>
        <dbReference type="Google" id="ProtNLM"/>
    </source>
</evidence>